<feature type="domain" description="SGNH hydrolase-type esterase" evidence="1">
    <location>
        <begin position="180"/>
        <end position="357"/>
    </location>
</feature>
<evidence type="ECO:0000313" key="3">
    <source>
        <dbReference type="EMBL" id="MEQ2519738.1"/>
    </source>
</evidence>
<dbReference type="InterPro" id="IPR032740">
    <property type="entry name" value="GxDLY"/>
</dbReference>
<protein>
    <submittedName>
        <fullName evidence="3">SGNH/GDSL hydrolase family protein</fullName>
    </submittedName>
</protein>
<dbReference type="GO" id="GO:0016787">
    <property type="term" value="F:hydrolase activity"/>
    <property type="evidence" value="ECO:0007669"/>
    <property type="project" value="UniProtKB-KW"/>
</dbReference>
<gene>
    <name evidence="3" type="ORF">WMO24_04730</name>
</gene>
<keyword evidence="4" id="KW-1185">Reference proteome</keyword>
<feature type="domain" description="SGNH hydrolase-type esterase N-terminal" evidence="2">
    <location>
        <begin position="22"/>
        <end position="169"/>
    </location>
</feature>
<comment type="caution">
    <text evidence="3">The sequence shown here is derived from an EMBL/GenBank/DDBJ whole genome shotgun (WGS) entry which is preliminary data.</text>
</comment>
<dbReference type="Gene3D" id="3.40.50.1110">
    <property type="entry name" value="SGNH hydrolase"/>
    <property type="match status" value="1"/>
</dbReference>
<accession>A0ABV1GD27</accession>
<reference evidence="3 4" key="1">
    <citation type="submission" date="2024-03" db="EMBL/GenBank/DDBJ databases">
        <title>Human intestinal bacterial collection.</title>
        <authorList>
            <person name="Pauvert C."/>
            <person name="Hitch T.C.A."/>
            <person name="Clavel T."/>
        </authorList>
    </citation>
    <scope>NUCLEOTIDE SEQUENCE [LARGE SCALE GENOMIC DNA]</scope>
    <source>
        <strain evidence="3 4">CLA-JM-H11</strain>
    </source>
</reference>
<keyword evidence="3" id="KW-0378">Hydrolase</keyword>
<evidence type="ECO:0000313" key="4">
    <source>
        <dbReference type="Proteomes" id="UP001477672"/>
    </source>
</evidence>
<dbReference type="SUPFAM" id="SSF52266">
    <property type="entry name" value="SGNH hydrolase"/>
    <property type="match status" value="1"/>
</dbReference>
<dbReference type="Gene3D" id="2.60.120.260">
    <property type="entry name" value="Galactose-binding domain-like"/>
    <property type="match status" value="1"/>
</dbReference>
<dbReference type="Pfam" id="PF14607">
    <property type="entry name" value="GxDLY"/>
    <property type="match status" value="1"/>
</dbReference>
<dbReference type="InterPro" id="IPR036514">
    <property type="entry name" value="SGNH_hydro_sf"/>
</dbReference>
<proteinExistence type="predicted"/>
<dbReference type="InterPro" id="IPR013830">
    <property type="entry name" value="SGNH_hydro"/>
</dbReference>
<evidence type="ECO:0000259" key="1">
    <source>
        <dbReference type="Pfam" id="PF14606"/>
    </source>
</evidence>
<name>A0ABV1GD27_9FIRM</name>
<dbReference type="Proteomes" id="UP001477672">
    <property type="component" value="Unassembled WGS sequence"/>
</dbReference>
<evidence type="ECO:0000259" key="2">
    <source>
        <dbReference type="Pfam" id="PF14607"/>
    </source>
</evidence>
<dbReference type="EMBL" id="JBBMFA010000066">
    <property type="protein sequence ID" value="MEQ2519738.1"/>
    <property type="molecule type" value="Genomic_DNA"/>
</dbReference>
<organism evidence="3 4">
    <name type="scientific">Ruthenibacterium intestinale</name>
    <dbReference type="NCBI Taxonomy" id="3133163"/>
    <lineage>
        <taxon>Bacteria</taxon>
        <taxon>Bacillati</taxon>
        <taxon>Bacillota</taxon>
        <taxon>Clostridia</taxon>
        <taxon>Eubacteriales</taxon>
        <taxon>Oscillospiraceae</taxon>
        <taxon>Ruthenibacterium</taxon>
    </lineage>
</organism>
<dbReference type="Pfam" id="PF14606">
    <property type="entry name" value="Lipase_GDSL_3"/>
    <property type="match status" value="1"/>
</dbReference>
<sequence length="362" mass="38445">MADAAKFDKNMASARGDGEGCVWLDVPHAPIQVRGLGFFEAENSWNRLPEALLPVLRDKRPALVELARHTAGASLDFVTDSPEVWVRAQVDAPPYMSHMTAAAQCGCDCYVRVPGGDWAFAGVTKFPVADRSFCCRLAEHLVPHTQVRIHLPLYIGVQSVEVGLAPGAQLQPPPAFSRRGVAFYGTSITQGGCASHPGMAYPALLSRMLDAPCYNLGFSGNGVGMPDLAGAICALPDLGALVVDIEANAAPEGLLEQNLPRFLDAVRAYAPQLPVLVLSATARPASLWNGTIAAEAEKNAAVQHQEVEKRRAAGDRQIFFADGRALLGAAGAEATVDGSHLTDLGFYVLAQNLVPLLEKMLG</sequence>
<dbReference type="RefSeq" id="WP_349215172.1">
    <property type="nucleotide sequence ID" value="NZ_JBBMFA010000066.1"/>
</dbReference>